<protein>
    <submittedName>
        <fullName evidence="3">AlNc14C6G805 protein</fullName>
    </submittedName>
</protein>
<accession>F0W126</accession>
<feature type="region of interest" description="Disordered" evidence="1">
    <location>
        <begin position="68"/>
        <end position="94"/>
    </location>
</feature>
<feature type="transmembrane region" description="Helical" evidence="2">
    <location>
        <begin position="146"/>
        <end position="165"/>
    </location>
</feature>
<keyword evidence="2" id="KW-1133">Transmembrane helix</keyword>
<organism evidence="3">
    <name type="scientific">Albugo laibachii Nc14</name>
    <dbReference type="NCBI Taxonomy" id="890382"/>
    <lineage>
        <taxon>Eukaryota</taxon>
        <taxon>Sar</taxon>
        <taxon>Stramenopiles</taxon>
        <taxon>Oomycota</taxon>
        <taxon>Peronosporomycetes</taxon>
        <taxon>Albuginales</taxon>
        <taxon>Albuginaceae</taxon>
        <taxon>Albugo</taxon>
    </lineage>
</organism>
<dbReference type="EMBL" id="FR824051">
    <property type="protein sequence ID" value="CCA14750.1"/>
    <property type="molecule type" value="Genomic_DNA"/>
</dbReference>
<gene>
    <name evidence="3" type="primary">AlNc14C6G805</name>
    <name evidence="3" type="ORF">ALNC14_008930</name>
</gene>
<reference evidence="3" key="2">
    <citation type="submission" date="2011-02" db="EMBL/GenBank/DDBJ databases">
        <authorList>
            <person name="MacLean D."/>
        </authorList>
    </citation>
    <scope>NUCLEOTIDE SEQUENCE</scope>
</reference>
<evidence type="ECO:0000256" key="2">
    <source>
        <dbReference type="SAM" id="Phobius"/>
    </source>
</evidence>
<keyword evidence="2" id="KW-0812">Transmembrane</keyword>
<reference evidence="3" key="1">
    <citation type="journal article" date="2011" name="PLoS Biol.">
        <title>Gene gain and loss during evolution of obligate parasitism in the white rust pathogen of Arabidopsis thaliana.</title>
        <authorList>
            <person name="Kemen E."/>
            <person name="Gardiner A."/>
            <person name="Schultz-Larsen T."/>
            <person name="Kemen A.C."/>
            <person name="Balmuth A.L."/>
            <person name="Robert-Seilaniantz A."/>
            <person name="Bailey K."/>
            <person name="Holub E."/>
            <person name="Studholme D.J."/>
            <person name="Maclean D."/>
            <person name="Jones J.D."/>
        </authorList>
    </citation>
    <scope>NUCLEOTIDE SEQUENCE</scope>
</reference>
<sequence length="166" mass="18733">MSSVMHKSYSNQQIDSFLQRLHLIRNSSAHRKKYSPAEIQYVSQRVGSSASFISTQIIKAVVKEMSATKHESKHTASPPRTQNEPAPPARERKSSRSLMLALSGLTLGIMVLVSMSVVVWYSDVLRHLDRGRHHDVEAEISAYTRYIRFAAVFVAVVLSFVLYTIK</sequence>
<dbReference type="HOGENOM" id="CLU_1605714_0_0_1"/>
<feature type="transmembrane region" description="Helical" evidence="2">
    <location>
        <begin position="98"/>
        <end position="121"/>
    </location>
</feature>
<dbReference type="AlphaFoldDB" id="F0W126"/>
<keyword evidence="2" id="KW-0472">Membrane</keyword>
<proteinExistence type="predicted"/>
<evidence type="ECO:0000313" key="3">
    <source>
        <dbReference type="EMBL" id="CCA14750.1"/>
    </source>
</evidence>
<evidence type="ECO:0000256" key="1">
    <source>
        <dbReference type="SAM" id="MobiDB-lite"/>
    </source>
</evidence>
<name>F0W126_9STRA</name>